<dbReference type="OMA" id="CHRFRQT"/>
<feature type="transmembrane region" description="Helical" evidence="5">
    <location>
        <begin position="175"/>
        <end position="196"/>
    </location>
</feature>
<protein>
    <recommendedName>
        <fullName evidence="6">Major facilitator superfamily (MFS) profile domain-containing protein</fullName>
    </recommendedName>
</protein>
<reference evidence="7" key="2">
    <citation type="submission" date="2025-08" db="UniProtKB">
        <authorList>
            <consortium name="Ensembl"/>
        </authorList>
    </citation>
    <scope>IDENTIFICATION</scope>
    <source>
        <strain evidence="7">Isolate ISIS603380</strain>
    </source>
</reference>
<dbReference type="eggNOG" id="KOG0255">
    <property type="taxonomic scope" value="Eukaryota"/>
</dbReference>
<organism evidence="7 8">
    <name type="scientific">Loxodonta africana</name>
    <name type="common">African elephant</name>
    <dbReference type="NCBI Taxonomy" id="9785"/>
    <lineage>
        <taxon>Eukaryota</taxon>
        <taxon>Metazoa</taxon>
        <taxon>Chordata</taxon>
        <taxon>Craniata</taxon>
        <taxon>Vertebrata</taxon>
        <taxon>Euteleostomi</taxon>
        <taxon>Mammalia</taxon>
        <taxon>Eutheria</taxon>
        <taxon>Afrotheria</taxon>
        <taxon>Proboscidea</taxon>
        <taxon>Elephantidae</taxon>
        <taxon>Loxodonta</taxon>
    </lineage>
</organism>
<evidence type="ECO:0000313" key="8">
    <source>
        <dbReference type="Proteomes" id="UP000007646"/>
    </source>
</evidence>
<dbReference type="HOGENOM" id="CLU_001265_33_3_1"/>
<dbReference type="GeneTree" id="ENSGT00940000157004"/>
<feature type="transmembrane region" description="Helical" evidence="5">
    <location>
        <begin position="234"/>
        <end position="255"/>
    </location>
</feature>
<feature type="transmembrane region" description="Helical" evidence="5">
    <location>
        <begin position="261"/>
        <end position="277"/>
    </location>
</feature>
<feature type="transmembrane region" description="Helical" evidence="5">
    <location>
        <begin position="497"/>
        <end position="517"/>
    </location>
</feature>
<feature type="domain" description="Major facilitator superfamily (MFS) profile" evidence="6">
    <location>
        <begin position="104"/>
        <end position="522"/>
    </location>
</feature>
<proteinExistence type="predicted"/>
<feature type="transmembrane region" description="Helical" evidence="5">
    <location>
        <begin position="469"/>
        <end position="491"/>
    </location>
</feature>
<evidence type="ECO:0000256" key="5">
    <source>
        <dbReference type="SAM" id="Phobius"/>
    </source>
</evidence>
<dbReference type="PANTHER" id="PTHR24064">
    <property type="entry name" value="SOLUTE CARRIER FAMILY 22 MEMBER"/>
    <property type="match status" value="1"/>
</dbReference>
<dbReference type="InterPro" id="IPR011701">
    <property type="entry name" value="MFS"/>
</dbReference>
<dbReference type="InParanoid" id="G3TXL6"/>
<evidence type="ECO:0000256" key="2">
    <source>
        <dbReference type="ARBA" id="ARBA00022692"/>
    </source>
</evidence>
<reference evidence="7" key="3">
    <citation type="submission" date="2025-09" db="UniProtKB">
        <authorList>
            <consortium name="Ensembl"/>
        </authorList>
    </citation>
    <scope>IDENTIFICATION</scope>
    <source>
        <strain evidence="7">Isolate ISIS603380</strain>
    </source>
</reference>
<sequence>MAFSELLQHVGNFGRFQIMISILSILLSSLITTHNLVQNFSAAIPAHRCYTQLLDNTTSKTKITMNLTDKDLLKISIPMGPNQKQEQCHRFRQTQWQLLNPNESAPNTTELEIEPCLDGWTYDRSVFTSTVVTQWDLVCDSWALKSLAQGIFALGYVVGSPISGFIADRLGRKPVLLTSSLLVGLLGICSVSAPTFSVYCTLRFFTAMSLAAMNLSSLALLVEWIPTSSRPIVMTVWALSFSTGQVLLGGLAYVFRDWHTLQLSISVPYLLFFLFLWKSSESARWLIVSGQLDKALKTLKDIAHFNGRQDAAESLNCEILQSAMQEELTFLKHGSKTMKIVTNPSMLKITCCLCFIRWLTYSVFFLYGLMFDLQNLGSNLFLSQILLGAVDFPTKSLSFFTMKYFKRRPSIACFLSLAGSSILVNIFIPRDIPFMRLGTALLGKGCVATFFSLIPNYNHELIPTEVRSTIYGIINFFNALAGALGPLVLITRQYFEHLPWLLFGTFPLVASICLYFLPETVNLPLPETIEDVQRRTLKKAIMVLFLNSILKVAKI</sequence>
<dbReference type="PROSITE" id="PS00216">
    <property type="entry name" value="SUGAR_TRANSPORT_1"/>
    <property type="match status" value="1"/>
</dbReference>
<dbReference type="InterPro" id="IPR036259">
    <property type="entry name" value="MFS_trans_sf"/>
</dbReference>
<dbReference type="GO" id="GO:0022857">
    <property type="term" value="F:transmembrane transporter activity"/>
    <property type="evidence" value="ECO:0007669"/>
    <property type="project" value="InterPro"/>
</dbReference>
<feature type="transmembrane region" description="Helical" evidence="5">
    <location>
        <begin position="411"/>
        <end position="428"/>
    </location>
</feature>
<feature type="transmembrane region" description="Helical" evidence="5">
    <location>
        <begin position="434"/>
        <end position="457"/>
    </location>
</feature>
<feature type="transmembrane region" description="Helical" evidence="5">
    <location>
        <begin position="16"/>
        <end position="37"/>
    </location>
</feature>
<keyword evidence="3 5" id="KW-1133">Transmembrane helix</keyword>
<dbReference type="Pfam" id="PF07690">
    <property type="entry name" value="MFS_1"/>
    <property type="match status" value="1"/>
</dbReference>
<dbReference type="Proteomes" id="UP000007646">
    <property type="component" value="Unassembled WGS sequence"/>
</dbReference>
<evidence type="ECO:0000256" key="3">
    <source>
        <dbReference type="ARBA" id="ARBA00022989"/>
    </source>
</evidence>
<dbReference type="AlphaFoldDB" id="G3TXL6"/>
<dbReference type="GO" id="GO:0016020">
    <property type="term" value="C:membrane"/>
    <property type="evidence" value="ECO:0007669"/>
    <property type="project" value="UniProtKB-SubCell"/>
</dbReference>
<accession>G3TXL6</accession>
<evidence type="ECO:0000256" key="4">
    <source>
        <dbReference type="ARBA" id="ARBA00023136"/>
    </source>
</evidence>
<keyword evidence="2 5" id="KW-0812">Transmembrane</keyword>
<evidence type="ECO:0000259" key="6">
    <source>
        <dbReference type="PROSITE" id="PS50850"/>
    </source>
</evidence>
<reference evidence="7 8" key="1">
    <citation type="submission" date="2009-06" db="EMBL/GenBank/DDBJ databases">
        <title>The Genome Sequence of Loxodonta africana (African elephant).</title>
        <authorList>
            <person name="Di Palma F."/>
            <person name="Heiman D."/>
            <person name="Young S."/>
            <person name="Johnson J."/>
            <person name="Lander E.S."/>
            <person name="Lindblad-Toh K."/>
        </authorList>
    </citation>
    <scope>NUCLEOTIDE SEQUENCE [LARGE SCALE GENOMIC DNA]</scope>
    <source>
        <strain evidence="7 8">Isolate ISIS603380</strain>
    </source>
</reference>
<keyword evidence="4 5" id="KW-0472">Membrane</keyword>
<feature type="transmembrane region" description="Helical" evidence="5">
    <location>
        <begin position="346"/>
        <end position="367"/>
    </location>
</feature>
<dbReference type="InterPro" id="IPR020846">
    <property type="entry name" value="MFS_dom"/>
</dbReference>
<evidence type="ECO:0000313" key="7">
    <source>
        <dbReference type="Ensembl" id="ENSLAFP00000020324.1"/>
    </source>
</evidence>
<dbReference type="SUPFAM" id="SSF103473">
    <property type="entry name" value="MFS general substrate transporter"/>
    <property type="match status" value="1"/>
</dbReference>
<dbReference type="STRING" id="9785.ENSLAFP00000020324"/>
<dbReference type="InterPro" id="IPR005829">
    <property type="entry name" value="Sugar_transporter_CS"/>
</dbReference>
<dbReference type="Ensembl" id="ENSLAFT00000029160.1">
    <property type="protein sequence ID" value="ENSLAFP00000020324.1"/>
    <property type="gene ID" value="ENSLAFG00000029374.1"/>
</dbReference>
<feature type="transmembrane region" description="Helical" evidence="5">
    <location>
        <begin position="202"/>
        <end position="222"/>
    </location>
</feature>
<comment type="subcellular location">
    <subcellularLocation>
        <location evidence="1">Membrane</location>
        <topology evidence="1">Multi-pass membrane protein</topology>
    </subcellularLocation>
</comment>
<dbReference type="Gene3D" id="1.20.1250.20">
    <property type="entry name" value="MFS general substrate transporter like domains"/>
    <property type="match status" value="1"/>
</dbReference>
<name>G3TXL6_LOXAF</name>
<dbReference type="PROSITE" id="PS50850">
    <property type="entry name" value="MFS"/>
    <property type="match status" value="1"/>
</dbReference>
<keyword evidence="8" id="KW-1185">Reference proteome</keyword>
<evidence type="ECO:0000256" key="1">
    <source>
        <dbReference type="ARBA" id="ARBA00004141"/>
    </source>
</evidence>